<dbReference type="Proteomes" id="UP000278807">
    <property type="component" value="Unassembled WGS sequence"/>
</dbReference>
<gene>
    <name evidence="17" type="ORF">HNAJ_LOCUS3447</name>
</gene>
<comment type="subunit">
    <text evidence="14">Heterotetramer; forms a dimer of dimers with IBA57. Interacts with [2Fe-2S]-ISCA2 forming the heterodimer [2Fe- 2S]-ISCA2-IBA57 complex; [2Fe-2S] cluster binding is absolutely required to promote the complex formation.</text>
</comment>
<dbReference type="PANTHER" id="PTHR13211:SF0">
    <property type="entry name" value="TELOMERASE CAJAL BODY PROTEIN 1"/>
    <property type="match status" value="1"/>
</dbReference>
<accession>A0A0R3T8R0</accession>
<dbReference type="FunFam" id="2.60.300.12:FF:000006">
    <property type="entry name" value="Iron-sulfur cluster assembly 2 mitochondrial"/>
    <property type="match status" value="1"/>
</dbReference>
<dbReference type="Gene3D" id="2.60.300.12">
    <property type="entry name" value="HesB-like domain"/>
    <property type="match status" value="1"/>
</dbReference>
<name>A0A0R3T8R0_RODNA</name>
<dbReference type="OrthoDB" id="239865at2759"/>
<dbReference type="InterPro" id="IPR008011">
    <property type="entry name" value="Complex1_LYR_dom"/>
</dbReference>
<evidence type="ECO:0000256" key="11">
    <source>
        <dbReference type="ARBA" id="ARBA00057540"/>
    </source>
</evidence>
<dbReference type="AlphaFoldDB" id="A0A0R3T8R0"/>
<dbReference type="InterPro" id="IPR019775">
    <property type="entry name" value="WD40_repeat_CS"/>
</dbReference>
<dbReference type="Pfam" id="PF00400">
    <property type="entry name" value="WD40"/>
    <property type="match status" value="2"/>
</dbReference>
<dbReference type="STRING" id="102285.A0A0R3T8R0"/>
<evidence type="ECO:0000256" key="2">
    <source>
        <dbReference type="ARBA" id="ARBA00006718"/>
    </source>
</evidence>
<comment type="similarity">
    <text evidence="9">Belongs to the TCAB1 family.</text>
</comment>
<dbReference type="CDD" id="cd20269">
    <property type="entry name" value="Complex1_LYR_LYRM9"/>
    <property type="match status" value="1"/>
</dbReference>
<dbReference type="InterPro" id="IPR036322">
    <property type="entry name" value="WD40_repeat_dom_sf"/>
</dbReference>
<evidence type="ECO:0000256" key="10">
    <source>
        <dbReference type="ARBA" id="ARBA00041558"/>
    </source>
</evidence>
<reference evidence="17 18" key="2">
    <citation type="submission" date="2018-11" db="EMBL/GenBank/DDBJ databases">
        <authorList>
            <consortium name="Pathogen Informatics"/>
        </authorList>
    </citation>
    <scope>NUCLEOTIDE SEQUENCE [LARGE SCALE GENOMIC DNA]</scope>
</reference>
<evidence type="ECO:0000259" key="16">
    <source>
        <dbReference type="Pfam" id="PF05347"/>
    </source>
</evidence>
<dbReference type="WBParaSite" id="HNAJ_0000344801-mRNA-1">
    <property type="protein sequence ID" value="HNAJ_0000344801-mRNA-1"/>
    <property type="gene ID" value="HNAJ_0000344801"/>
</dbReference>
<keyword evidence="7" id="KW-0496">Mitochondrion</keyword>
<evidence type="ECO:0000313" key="18">
    <source>
        <dbReference type="Proteomes" id="UP000278807"/>
    </source>
</evidence>
<sequence>MLRIFSLPLKPCAYVQRTFATILNNKIIFTPSCIKKLKEIGEENGLLRVIVDSGGCSGFQYKYEVDTAINSDDLIIESSGVRVVVDSQSMQFIEGSKLDYEEELIRSGFRIQNNPKSEKGCSCGSSYFKVIFMQMSEVTKEFVIVDDITSVMKSGPEDASDDIPDELLLSTDVIMEDCDQHAVNWSSVGRTPFASIEKEYSHDARNIFINNNYLRGCKWSPDGSCLLTQSFDNTFRLFEFDQADFENDLLTSEPTPKLRIEENFPVLDYCWYPFMNSNNDLTCVFISARERSSIRMWDSMTGALRCTYLPTNLNNEVEDVKSIAFSSDGSCIFCGFKRFIKVINTEHPTIMRRIPNCGQKPKMKGIISAISTPPYNESSGSGLYALGTFHGTVNIYSMTGESEPIIECANTGSRGVSQLKFLSDRFLIAGGRVDGMIRMWDLAGTSKEPCLTLHRRVENYQRFHFDVDSTGTYLFTGNQTGAVFCYNLSTGELESAWRGHDDSCNGISIHPSKPILATAAGQRRPIGMPEDSEEVDEDEMPRNLTDEEAVMICKNPENMTSNLPQTPLRLYFYLMRKVRQLPVETRPYYTNYIRQNFRQHADEDDPENIKIMIATAVSDMDWLLAKYSKRRNQ</sequence>
<evidence type="ECO:0000256" key="7">
    <source>
        <dbReference type="ARBA" id="ARBA00023128"/>
    </source>
</evidence>
<evidence type="ECO:0000256" key="6">
    <source>
        <dbReference type="ARBA" id="ARBA00023004"/>
    </source>
</evidence>
<dbReference type="GO" id="GO:0051536">
    <property type="term" value="F:iron-sulfur cluster binding"/>
    <property type="evidence" value="ECO:0007669"/>
    <property type="project" value="InterPro"/>
</dbReference>
<dbReference type="Pfam" id="PF05347">
    <property type="entry name" value="Complex1_LYR"/>
    <property type="match status" value="1"/>
</dbReference>
<feature type="domain" description="Core" evidence="15">
    <location>
        <begin position="26"/>
        <end position="124"/>
    </location>
</feature>
<organism evidence="19">
    <name type="scientific">Rodentolepis nana</name>
    <name type="common">Dwarf tapeworm</name>
    <name type="synonym">Hymenolepis nana</name>
    <dbReference type="NCBI Taxonomy" id="102285"/>
    <lineage>
        <taxon>Eukaryota</taxon>
        <taxon>Metazoa</taxon>
        <taxon>Spiralia</taxon>
        <taxon>Lophotrochozoa</taxon>
        <taxon>Platyhelminthes</taxon>
        <taxon>Cestoda</taxon>
        <taxon>Eucestoda</taxon>
        <taxon>Cyclophyllidea</taxon>
        <taxon>Hymenolepididae</taxon>
        <taxon>Rodentolepis</taxon>
    </lineage>
</organism>
<dbReference type="PANTHER" id="PTHR13211">
    <property type="entry name" value="TELOMERASE CAJAL BODY PROTEIN 1"/>
    <property type="match status" value="1"/>
</dbReference>
<dbReference type="InterPro" id="IPR016092">
    <property type="entry name" value="ATAP"/>
</dbReference>
<evidence type="ECO:0000313" key="17">
    <source>
        <dbReference type="EMBL" id="VDN99306.1"/>
    </source>
</evidence>
<dbReference type="SMART" id="SM00320">
    <property type="entry name" value="WD40"/>
    <property type="match status" value="5"/>
</dbReference>
<comment type="function">
    <text evidence="11">Involved in the maturation of mitochondrial 4Fe-4S proteins functioning late in the iron-sulfur cluster assembly pathway. May be involved in the binding of an intermediate of Fe/S cluster assembly.</text>
</comment>
<evidence type="ECO:0000256" key="9">
    <source>
        <dbReference type="ARBA" id="ARBA00038279"/>
    </source>
</evidence>
<evidence type="ECO:0000256" key="4">
    <source>
        <dbReference type="ARBA" id="ARBA00022723"/>
    </source>
</evidence>
<proteinExistence type="inferred from homology"/>
<comment type="similarity">
    <text evidence="2">Belongs to the HesB/IscA family.</text>
</comment>
<evidence type="ECO:0000256" key="13">
    <source>
        <dbReference type="ARBA" id="ARBA00077082"/>
    </source>
</evidence>
<dbReference type="GO" id="GO:0120510">
    <property type="term" value="C:mitochondrial [4Fe-4S] assembly complex"/>
    <property type="evidence" value="ECO:0007669"/>
    <property type="project" value="UniProtKB-ARBA"/>
</dbReference>
<keyword evidence="3" id="KW-0853">WD repeat</keyword>
<keyword evidence="5" id="KW-0677">Repeat</keyword>
<dbReference type="GO" id="GO:0046872">
    <property type="term" value="F:metal ion binding"/>
    <property type="evidence" value="ECO:0007669"/>
    <property type="project" value="UniProtKB-KW"/>
</dbReference>
<evidence type="ECO:0000256" key="12">
    <source>
        <dbReference type="ARBA" id="ARBA00073313"/>
    </source>
</evidence>
<evidence type="ECO:0000256" key="5">
    <source>
        <dbReference type="ARBA" id="ARBA00022737"/>
    </source>
</evidence>
<dbReference type="SUPFAM" id="SSF89360">
    <property type="entry name" value="HesB-like domain"/>
    <property type="match status" value="1"/>
</dbReference>
<dbReference type="Pfam" id="PF01521">
    <property type="entry name" value="Fe-S_biosyn"/>
    <property type="match status" value="1"/>
</dbReference>
<protein>
    <recommendedName>
        <fullName evidence="12">Iron-sulfur cluster assembly 2 homolog, mitochondrial</fullName>
    </recommendedName>
    <alternativeName>
        <fullName evidence="13">HESB-like domain-containing protein 1</fullName>
    </alternativeName>
    <alternativeName>
        <fullName evidence="10">WD repeat-containing protein 79</fullName>
    </alternativeName>
</protein>
<dbReference type="EMBL" id="UZAE01002017">
    <property type="protein sequence ID" value="VDN99306.1"/>
    <property type="molecule type" value="Genomic_DNA"/>
</dbReference>
<dbReference type="SUPFAM" id="SSF50978">
    <property type="entry name" value="WD40 repeat-like"/>
    <property type="match status" value="1"/>
</dbReference>
<dbReference type="InterPro" id="IPR051150">
    <property type="entry name" value="SWT21/TCAB1_mRNA_Telomere"/>
</dbReference>
<evidence type="ECO:0000256" key="8">
    <source>
        <dbReference type="ARBA" id="ARBA00025757"/>
    </source>
</evidence>
<dbReference type="InterPro" id="IPR035903">
    <property type="entry name" value="HesB-like_dom_sf"/>
</dbReference>
<keyword evidence="18" id="KW-1185">Reference proteome</keyword>
<comment type="subcellular location">
    <subcellularLocation>
        <location evidence="1">Mitochondrion</location>
    </subcellularLocation>
</comment>
<dbReference type="InterPro" id="IPR001680">
    <property type="entry name" value="WD40_rpt"/>
</dbReference>
<keyword evidence="4" id="KW-0479">Metal-binding</keyword>
<reference evidence="19" key="1">
    <citation type="submission" date="2017-02" db="UniProtKB">
        <authorList>
            <consortium name="WormBaseParasite"/>
        </authorList>
    </citation>
    <scope>IDENTIFICATION</scope>
</reference>
<dbReference type="PROSITE" id="PS00678">
    <property type="entry name" value="WD_REPEATS_1"/>
    <property type="match status" value="1"/>
</dbReference>
<evidence type="ECO:0000256" key="3">
    <source>
        <dbReference type="ARBA" id="ARBA00022574"/>
    </source>
</evidence>
<dbReference type="InterPro" id="IPR015943">
    <property type="entry name" value="WD40/YVTN_repeat-like_dom_sf"/>
</dbReference>
<evidence type="ECO:0000313" key="19">
    <source>
        <dbReference type="WBParaSite" id="HNAJ_0000344801-mRNA-1"/>
    </source>
</evidence>
<keyword evidence="6" id="KW-0408">Iron</keyword>
<evidence type="ECO:0000256" key="1">
    <source>
        <dbReference type="ARBA" id="ARBA00004173"/>
    </source>
</evidence>
<dbReference type="Gene3D" id="2.130.10.10">
    <property type="entry name" value="YVTN repeat-like/Quinoprotein amine dehydrogenase"/>
    <property type="match status" value="1"/>
</dbReference>
<comment type="similarity">
    <text evidence="8">Belongs to the complex I LYR family. LYRM9 subfamily.</text>
</comment>
<dbReference type="InterPro" id="IPR045291">
    <property type="entry name" value="Complex1_LYR_LYRM9"/>
</dbReference>
<dbReference type="GO" id="GO:0016226">
    <property type="term" value="P:iron-sulfur cluster assembly"/>
    <property type="evidence" value="ECO:0007669"/>
    <property type="project" value="InterPro"/>
</dbReference>
<evidence type="ECO:0000256" key="14">
    <source>
        <dbReference type="ARBA" id="ARBA00093471"/>
    </source>
</evidence>
<dbReference type="InterPro" id="IPR000361">
    <property type="entry name" value="ATAP_core_dom"/>
</dbReference>
<feature type="domain" description="Complex 1 LYR protein" evidence="16">
    <location>
        <begin position="566"/>
        <end position="620"/>
    </location>
</feature>
<evidence type="ECO:0000259" key="15">
    <source>
        <dbReference type="Pfam" id="PF01521"/>
    </source>
</evidence>
<dbReference type="NCBIfam" id="TIGR00049">
    <property type="entry name" value="iron-sulfur cluster assembly accessory protein"/>
    <property type="match status" value="1"/>
</dbReference>